<organism evidence="2 3">
    <name type="scientific">Candidatus Rickettsiella viridis</name>
    <dbReference type="NCBI Taxonomy" id="676208"/>
    <lineage>
        <taxon>Bacteria</taxon>
        <taxon>Pseudomonadati</taxon>
        <taxon>Pseudomonadota</taxon>
        <taxon>Gammaproteobacteria</taxon>
        <taxon>Legionellales</taxon>
        <taxon>Coxiellaceae</taxon>
        <taxon>Rickettsiella</taxon>
    </lineage>
</organism>
<gene>
    <name evidence="2" type="ORF">RVIR1_05650</name>
</gene>
<evidence type="ECO:0000313" key="2">
    <source>
        <dbReference type="EMBL" id="BBB15067.1"/>
    </source>
</evidence>
<dbReference type="EMBL" id="AP018005">
    <property type="protein sequence ID" value="BBB15067.1"/>
    <property type="molecule type" value="Genomic_DNA"/>
</dbReference>
<accession>A0A2Z5V719</accession>
<protein>
    <submittedName>
        <fullName evidence="2">WD-40 repeat protein</fullName>
    </submittedName>
</protein>
<evidence type="ECO:0000313" key="3">
    <source>
        <dbReference type="Proteomes" id="UP000282483"/>
    </source>
</evidence>
<dbReference type="KEGG" id="rvi:RVIR1_05650"/>
<reference evidence="2 3" key="1">
    <citation type="submission" date="2017-03" db="EMBL/GenBank/DDBJ databases">
        <title>The genome sequence of Candidatus Rickettsiella viridis.</title>
        <authorList>
            <person name="Nikoh N."/>
            <person name="Tsuchida T."/>
            <person name="Yamaguchi K."/>
            <person name="Maeda T."/>
            <person name="Shigenobu S."/>
            <person name="Fukatsu T."/>
        </authorList>
    </citation>
    <scope>NUCLEOTIDE SEQUENCE [LARGE SCALE GENOMIC DNA]</scope>
    <source>
        <strain evidence="2 3">Ap-RA04</strain>
    </source>
</reference>
<dbReference type="AlphaFoldDB" id="A0A2Z5V719"/>
<feature type="coiled-coil region" evidence="1">
    <location>
        <begin position="62"/>
        <end position="201"/>
    </location>
</feature>
<dbReference type="Proteomes" id="UP000282483">
    <property type="component" value="Chromosome"/>
</dbReference>
<evidence type="ECO:0000256" key="1">
    <source>
        <dbReference type="SAM" id="Coils"/>
    </source>
</evidence>
<keyword evidence="3" id="KW-1185">Reference proteome</keyword>
<keyword evidence="1" id="KW-0175">Coiled coil</keyword>
<sequence>MAEVNSGERVTLGNEVSLWGEITSILNKGGRNPLQRTAVLEALKKFGDMFDRKLAVKNSGNLPALEKKIAALENQRADLTTKNTQLEIQNKLEKQAKEVAEKQAIEAMAAKEKAETQATEAMTAKEKAENRSAADKAVKEAAEKQTIEAIAVKEKAENQSAADKAAKEVAETKMAEATVAKAVAEKQAIEAMAAKEKAENQSAADKVTKEVAEIQVKELNGKLLTEMKRKDSLVELIKKQVDPAADKARSKIIEDYSLSKDCLHEFATTVEDEKEYLTLMGYKIISTGTVKPKWAQHVLGNFKEVSDKLLNTLQSDNTSHQEVREELEKLLKGGL</sequence>
<proteinExistence type="predicted"/>
<name>A0A2Z5V719_9COXI</name>